<comment type="caution">
    <text evidence="6">The sequence shown here is derived from an EMBL/GenBank/DDBJ whole genome shotgun (WGS) entry which is preliminary data.</text>
</comment>
<dbReference type="GO" id="GO:0003746">
    <property type="term" value="F:translation elongation factor activity"/>
    <property type="evidence" value="ECO:0007669"/>
    <property type="project" value="UniProtKB-KW"/>
</dbReference>
<dbReference type="InterPro" id="IPR001816">
    <property type="entry name" value="Transl_elong_EFTs/EF1B"/>
</dbReference>
<evidence type="ECO:0000313" key="7">
    <source>
        <dbReference type="Proteomes" id="UP000886611"/>
    </source>
</evidence>
<evidence type="ECO:0000313" key="6">
    <source>
        <dbReference type="EMBL" id="KAG2468207.1"/>
    </source>
</evidence>
<evidence type="ECO:0000256" key="3">
    <source>
        <dbReference type="ARBA" id="ARBA00022917"/>
    </source>
</evidence>
<keyword evidence="3" id="KW-0648">Protein biosynthesis</keyword>
<dbReference type="Gene3D" id="1.10.8.10">
    <property type="entry name" value="DNA helicase RuvA subunit, C-terminal domain"/>
    <property type="match status" value="1"/>
</dbReference>
<dbReference type="SUPFAM" id="SSF54713">
    <property type="entry name" value="Elongation factor Ts (EF-Ts), dimerisation domain"/>
    <property type="match status" value="2"/>
</dbReference>
<dbReference type="GO" id="GO:0005739">
    <property type="term" value="C:mitochondrion"/>
    <property type="evidence" value="ECO:0007669"/>
    <property type="project" value="GOC"/>
</dbReference>
<keyword evidence="2" id="KW-0251">Elongation factor</keyword>
<feature type="non-terminal residue" evidence="6">
    <location>
        <position position="351"/>
    </location>
</feature>
<accession>A0A8X8BVT6</accession>
<dbReference type="PROSITE" id="PS01127">
    <property type="entry name" value="EF_TS_2"/>
    <property type="match status" value="1"/>
</dbReference>
<dbReference type="AlphaFoldDB" id="A0A8X8BVT6"/>
<evidence type="ECO:0000256" key="2">
    <source>
        <dbReference type="ARBA" id="ARBA00022768"/>
    </source>
</evidence>
<feature type="domain" description="Translation elongation factor EFTs/EF1B dimerisation" evidence="5">
    <location>
        <begin position="138"/>
        <end position="294"/>
    </location>
</feature>
<feature type="non-terminal residue" evidence="6">
    <location>
        <position position="1"/>
    </location>
</feature>
<name>A0A8X8BVT6_POLSE</name>
<evidence type="ECO:0000256" key="1">
    <source>
        <dbReference type="ARBA" id="ARBA00005532"/>
    </source>
</evidence>
<keyword evidence="7" id="KW-1185">Reference proteome</keyword>
<dbReference type="SUPFAM" id="SSF46934">
    <property type="entry name" value="UBA-like"/>
    <property type="match status" value="1"/>
</dbReference>
<dbReference type="InterPro" id="IPR018101">
    <property type="entry name" value="Transl_elong_Ts_CS"/>
</dbReference>
<comment type="similarity">
    <text evidence="1">Belongs to the EF-Ts family.</text>
</comment>
<dbReference type="Proteomes" id="UP000886611">
    <property type="component" value="Unassembled WGS sequence"/>
</dbReference>
<keyword evidence="4" id="KW-0496">Mitochondrion</keyword>
<dbReference type="Pfam" id="PF25025">
    <property type="entry name" value="EF-Ts_N"/>
    <property type="match status" value="1"/>
</dbReference>
<dbReference type="InterPro" id="IPR036402">
    <property type="entry name" value="EF-Ts_dimer_sf"/>
</dbReference>
<dbReference type="Gene3D" id="3.30.479.20">
    <property type="entry name" value="Elongation factor Ts, dimerisation domain"/>
    <property type="match status" value="2"/>
</dbReference>
<dbReference type="FunFam" id="1.10.8.10:FF:000031">
    <property type="entry name" value="Elongation factor Ts, mitochondrial"/>
    <property type="match status" value="1"/>
</dbReference>
<sequence>MVVCRMTLEIKKRKRVRTEPRIKWWKLTKEDCKVEFREEVRRALDGSEDSWVHAGCAFHSGAPRLTVDKALLVKMRKATGYSFINCKKALEKFSNDMAQAESWLHEQAQKEGWSKASKLKGRKTSEGLIGLLLGDKAAVMVEVNCETDFVARNITFQQLVKEAALAMMALHLQRRQSSRPCYTKSVLNGEDLGQLKSASDGAPLANKLALAIGKLGENLALKRAALLAVPPDFHIGSYVHGALPIDDPSLDGTSFGKYAALVVCRSKEGRDAEQLVEVGRRLGQHVVGEAPSFLGCLDDLPCGETETRMMVQSFLPDPSRTVGQYVQEKAVRVLDFIRFECGESDHSVEQS</sequence>
<gene>
    <name evidence="6" type="primary">Tsfm</name>
    <name evidence="6" type="ORF">GTO96_0014219</name>
</gene>
<reference evidence="6 7" key="1">
    <citation type="journal article" date="2021" name="Cell">
        <title>Tracing the genetic footprints of vertebrate landing in non-teleost ray-finned fishes.</title>
        <authorList>
            <person name="Bi X."/>
            <person name="Wang K."/>
            <person name="Yang L."/>
            <person name="Pan H."/>
            <person name="Jiang H."/>
            <person name="Wei Q."/>
            <person name="Fang M."/>
            <person name="Yu H."/>
            <person name="Zhu C."/>
            <person name="Cai Y."/>
            <person name="He Y."/>
            <person name="Gan X."/>
            <person name="Zeng H."/>
            <person name="Yu D."/>
            <person name="Zhu Y."/>
            <person name="Jiang H."/>
            <person name="Qiu Q."/>
            <person name="Yang H."/>
            <person name="Zhang Y.E."/>
            <person name="Wang W."/>
            <person name="Zhu M."/>
            <person name="He S."/>
            <person name="Zhang G."/>
        </authorList>
    </citation>
    <scope>NUCLEOTIDE SEQUENCE [LARGE SCALE GENOMIC DNA]</scope>
    <source>
        <strain evidence="6">Bchr_013</strain>
    </source>
</reference>
<evidence type="ECO:0000259" key="5">
    <source>
        <dbReference type="Pfam" id="PF00889"/>
    </source>
</evidence>
<proteinExistence type="inferred from homology"/>
<dbReference type="PANTHER" id="PTHR11741:SF0">
    <property type="entry name" value="ELONGATION FACTOR TS, MITOCHONDRIAL"/>
    <property type="match status" value="1"/>
</dbReference>
<dbReference type="HAMAP" id="MF_00050">
    <property type="entry name" value="EF_Ts"/>
    <property type="match status" value="1"/>
</dbReference>
<evidence type="ECO:0000256" key="4">
    <source>
        <dbReference type="ARBA" id="ARBA00023128"/>
    </source>
</evidence>
<dbReference type="Pfam" id="PF00889">
    <property type="entry name" value="EF_TS"/>
    <property type="match status" value="1"/>
</dbReference>
<dbReference type="CDD" id="cd14275">
    <property type="entry name" value="UBA_EF-Ts"/>
    <property type="match status" value="1"/>
</dbReference>
<dbReference type="GO" id="GO:0070125">
    <property type="term" value="P:mitochondrial translational elongation"/>
    <property type="evidence" value="ECO:0007669"/>
    <property type="project" value="TreeGrafter"/>
</dbReference>
<dbReference type="InterPro" id="IPR014039">
    <property type="entry name" value="Transl_elong_EFTs/EF1B_dimer"/>
</dbReference>
<dbReference type="EMBL" id="JAATIS010000485">
    <property type="protein sequence ID" value="KAG2468207.1"/>
    <property type="molecule type" value="Genomic_DNA"/>
</dbReference>
<organism evidence="6 7">
    <name type="scientific">Polypterus senegalus</name>
    <name type="common">Senegal bichir</name>
    <dbReference type="NCBI Taxonomy" id="55291"/>
    <lineage>
        <taxon>Eukaryota</taxon>
        <taxon>Metazoa</taxon>
        <taxon>Chordata</taxon>
        <taxon>Craniata</taxon>
        <taxon>Vertebrata</taxon>
        <taxon>Euteleostomi</taxon>
        <taxon>Actinopterygii</taxon>
        <taxon>Polypteriformes</taxon>
        <taxon>Polypteridae</taxon>
        <taxon>Polypterus</taxon>
    </lineage>
</organism>
<protein>
    <submittedName>
        <fullName evidence="6">EFTS factor</fullName>
    </submittedName>
</protein>
<dbReference type="PANTHER" id="PTHR11741">
    <property type="entry name" value="ELONGATION FACTOR TS"/>
    <property type="match status" value="1"/>
</dbReference>
<dbReference type="InterPro" id="IPR009060">
    <property type="entry name" value="UBA-like_sf"/>
</dbReference>